<keyword evidence="3" id="KW-1185">Reference proteome</keyword>
<dbReference type="OrthoDB" id="323926at2"/>
<dbReference type="InterPro" id="IPR036412">
    <property type="entry name" value="HAD-like_sf"/>
</dbReference>
<protein>
    <submittedName>
        <fullName evidence="2">HAD-IIIC family phosphatase</fullName>
    </submittedName>
</protein>
<evidence type="ECO:0000259" key="1">
    <source>
        <dbReference type="Pfam" id="PF21211"/>
    </source>
</evidence>
<dbReference type="InterPro" id="IPR023214">
    <property type="entry name" value="HAD_sf"/>
</dbReference>
<accession>A0A3A3Z373</accession>
<sequence length="675" mass="71787">MGDDGARSARAALDDGVARALDLALDEARGQEQPPARLCLRLARLHADAGDAAGALRWCAAVVDAGEDLASWTAASAVLARVLPEVGPLPRSARVAVLGSSTTSQLAALLPLALARAGVAAEVYESGYGQYQQEVLDPTSGLHRFGPDVVVVVPDETQLHLPEHSDEPVAAVDAEVERWSRLWHRVRAATGARVVQLTVPVPVDQALGHLGLRVAGSRYRMRLLLDLRLADAAAQAGVALVDCGRLAARVGADRWSDARLWHVAKQAVGLSVVPLLARHVAAVVAAELGRGRKCLVLDLDGTVWGGVLGEDGLGGIALGDGPAGEAFAAFQEYALALEARGVVLAVCSKNDEELVREAFRVHPGMRLTLERIAVLSAGWDDKPAQLRRIAQVLGLGLDALVLVDDNPVEREAVRQLVPEVDVVCLPPDPADYVRALADYPWFEAPALTQDDRRRTEQYRARAEVAALQESASSLDDFYRSLVMAARVVEVDDLVLPRVAQLVGKTNQFNLTGRRRGLAELRALAGDPAWEVLAVRLSDRFTDHGVVGVLLLEQRGGALHVDTWLMSCRVIGRTLEDEMLGLVLAAAGERGCDEVVGSYVPSRRNGLVAGLYERLGFSRAGAGAPGPGPGGPAQDGTARWVLRVAGARAGRGFIEVQDERRRPVRAGAGGREGAHG</sequence>
<dbReference type="Pfam" id="PF21211">
    <property type="entry name" value="FkbH_N"/>
    <property type="match status" value="1"/>
</dbReference>
<dbReference type="NCBIfam" id="TIGR01686">
    <property type="entry name" value="FkbH"/>
    <property type="match status" value="1"/>
</dbReference>
<dbReference type="EMBL" id="QZEZ01000001">
    <property type="protein sequence ID" value="RJK97864.1"/>
    <property type="molecule type" value="Genomic_DNA"/>
</dbReference>
<dbReference type="InterPro" id="IPR010033">
    <property type="entry name" value="HAD_SF_ppase_IIIC"/>
</dbReference>
<dbReference type="InterPro" id="IPR049369">
    <property type="entry name" value="BF1531-like_N"/>
</dbReference>
<name>A0A3A3Z373_9ACTN</name>
<evidence type="ECO:0000313" key="3">
    <source>
        <dbReference type="Proteomes" id="UP000265614"/>
    </source>
</evidence>
<dbReference type="InterPro" id="IPR010037">
    <property type="entry name" value="FkbH_domain"/>
</dbReference>
<dbReference type="Gene3D" id="3.40.50.1110">
    <property type="entry name" value="SGNH hydrolase"/>
    <property type="match status" value="1"/>
</dbReference>
<comment type="caution">
    <text evidence="2">The sequence shown here is derived from an EMBL/GenBank/DDBJ whole genome shotgun (WGS) entry which is preliminary data.</text>
</comment>
<dbReference type="InterPro" id="IPR036514">
    <property type="entry name" value="SGNH_hydro_sf"/>
</dbReference>
<dbReference type="SUPFAM" id="SSF56784">
    <property type="entry name" value="HAD-like"/>
    <property type="match status" value="1"/>
</dbReference>
<dbReference type="AlphaFoldDB" id="A0A3A3Z373"/>
<dbReference type="Gene3D" id="3.40.50.1000">
    <property type="entry name" value="HAD superfamily/HAD-like"/>
    <property type="match status" value="1"/>
</dbReference>
<dbReference type="NCBIfam" id="TIGR01681">
    <property type="entry name" value="HAD-SF-IIIC"/>
    <property type="match status" value="1"/>
</dbReference>
<proteinExistence type="predicted"/>
<feature type="domain" description="BF1531-like N-terminal" evidence="1">
    <location>
        <begin position="94"/>
        <end position="284"/>
    </location>
</feature>
<reference evidence="2 3" key="1">
    <citation type="submission" date="2018-09" db="EMBL/GenBank/DDBJ databases">
        <title>YIM 75000 draft genome.</title>
        <authorList>
            <person name="Tang S."/>
            <person name="Feng Y."/>
        </authorList>
    </citation>
    <scope>NUCLEOTIDE SEQUENCE [LARGE SCALE GENOMIC DNA]</scope>
    <source>
        <strain evidence="2 3">YIM 75000</strain>
    </source>
</reference>
<evidence type="ECO:0000313" key="2">
    <source>
        <dbReference type="EMBL" id="RJK97864.1"/>
    </source>
</evidence>
<organism evidence="2 3">
    <name type="scientific">Vallicoccus soli</name>
    <dbReference type="NCBI Taxonomy" id="2339232"/>
    <lineage>
        <taxon>Bacteria</taxon>
        <taxon>Bacillati</taxon>
        <taxon>Actinomycetota</taxon>
        <taxon>Actinomycetes</taxon>
        <taxon>Motilibacterales</taxon>
        <taxon>Vallicoccaceae</taxon>
        <taxon>Vallicoccus</taxon>
    </lineage>
</organism>
<dbReference type="RefSeq" id="WP_119948790.1">
    <property type="nucleotide sequence ID" value="NZ_QZEZ01000001.1"/>
</dbReference>
<dbReference type="Proteomes" id="UP000265614">
    <property type="component" value="Unassembled WGS sequence"/>
</dbReference>
<gene>
    <name evidence="2" type="ORF">D5H78_02520</name>
</gene>